<dbReference type="GO" id="GO:0010257">
    <property type="term" value="P:NADH dehydrogenase complex assembly"/>
    <property type="evidence" value="ECO:0007669"/>
    <property type="project" value="TreeGrafter"/>
</dbReference>
<evidence type="ECO:0000256" key="3">
    <source>
        <dbReference type="ARBA" id="ARBA00023128"/>
    </source>
</evidence>
<evidence type="ECO:0000313" key="6">
    <source>
        <dbReference type="EMBL" id="GJN93382.1"/>
    </source>
</evidence>
<evidence type="ECO:0000256" key="4">
    <source>
        <dbReference type="ARBA" id="ARBA00023186"/>
    </source>
</evidence>
<dbReference type="InterPro" id="IPR008979">
    <property type="entry name" value="Galactose-bd-like_sf"/>
</dbReference>
<dbReference type="Pfam" id="PF08547">
    <property type="entry name" value="CIA30"/>
    <property type="match status" value="1"/>
</dbReference>
<reference evidence="6 7" key="1">
    <citation type="submission" date="2021-12" db="EMBL/GenBank/DDBJ databases">
        <title>High titer production of polyol ester of fatty acids by Rhodotorula paludigena BS15 towards product separation-free biomass refinery.</title>
        <authorList>
            <person name="Mano J."/>
            <person name="Ono H."/>
            <person name="Tanaka T."/>
            <person name="Naito K."/>
            <person name="Sushida H."/>
            <person name="Ike M."/>
            <person name="Tokuyasu K."/>
            <person name="Kitaoka M."/>
        </authorList>
    </citation>
    <scope>NUCLEOTIDE SEQUENCE [LARGE SCALE GENOMIC DNA]</scope>
    <source>
        <strain evidence="6 7">BS15</strain>
    </source>
</reference>
<dbReference type="InterPro" id="IPR013857">
    <property type="entry name" value="NADH-UbQ_OxRdtase-assoc_prot30"/>
</dbReference>
<dbReference type="PANTHER" id="PTHR13194">
    <property type="entry name" value="COMPLEX I INTERMEDIATE-ASSOCIATED PROTEIN 30"/>
    <property type="match status" value="1"/>
</dbReference>
<keyword evidence="4" id="KW-0143">Chaperone</keyword>
<comment type="similarity">
    <text evidence="2">Belongs to the CIA30 family.</text>
</comment>
<keyword evidence="3" id="KW-0496">Mitochondrion</keyword>
<proteinExistence type="inferred from homology"/>
<comment type="caution">
    <text evidence="6">The sequence shown here is derived from an EMBL/GenBank/DDBJ whole genome shotgun (WGS) entry which is preliminary data.</text>
</comment>
<feature type="domain" description="NADH:ubiquinone oxidoreductase intermediate-associated protein 30" evidence="5">
    <location>
        <begin position="34"/>
        <end position="245"/>
    </location>
</feature>
<dbReference type="Proteomes" id="UP001342314">
    <property type="component" value="Unassembled WGS sequence"/>
</dbReference>
<dbReference type="AlphaFoldDB" id="A0AAV5GWH0"/>
<evidence type="ECO:0000256" key="2">
    <source>
        <dbReference type="ARBA" id="ARBA00007884"/>
    </source>
</evidence>
<name>A0AAV5GWH0_9BASI</name>
<organism evidence="6 7">
    <name type="scientific">Rhodotorula paludigena</name>
    <dbReference type="NCBI Taxonomy" id="86838"/>
    <lineage>
        <taxon>Eukaryota</taxon>
        <taxon>Fungi</taxon>
        <taxon>Dikarya</taxon>
        <taxon>Basidiomycota</taxon>
        <taxon>Pucciniomycotina</taxon>
        <taxon>Microbotryomycetes</taxon>
        <taxon>Sporidiobolales</taxon>
        <taxon>Sporidiobolaceae</taxon>
        <taxon>Rhodotorula</taxon>
    </lineage>
</organism>
<dbReference type="GO" id="GO:0005739">
    <property type="term" value="C:mitochondrion"/>
    <property type="evidence" value="ECO:0007669"/>
    <property type="project" value="UniProtKB-SubCell"/>
</dbReference>
<evidence type="ECO:0000256" key="1">
    <source>
        <dbReference type="ARBA" id="ARBA00004173"/>
    </source>
</evidence>
<comment type="subcellular location">
    <subcellularLocation>
        <location evidence="1">Mitochondrion</location>
    </subcellularLocation>
</comment>
<gene>
    <name evidence="6" type="ORF">Rhopal_006436-T1</name>
</gene>
<dbReference type="SUPFAM" id="SSF49785">
    <property type="entry name" value="Galactose-binding domain-like"/>
    <property type="match status" value="1"/>
</dbReference>
<accession>A0AAV5GWH0</accession>
<keyword evidence="7" id="KW-1185">Reference proteome</keyword>
<dbReference type="PANTHER" id="PTHR13194:SF18">
    <property type="entry name" value="COMPLEX I INTERMEDIATE-ASSOCIATED PROTEIN 30, MITOCHONDRIAL"/>
    <property type="match status" value="1"/>
</dbReference>
<dbReference type="InterPro" id="IPR039131">
    <property type="entry name" value="NDUFAF1"/>
</dbReference>
<dbReference type="EMBL" id="BQKY01000014">
    <property type="protein sequence ID" value="GJN93382.1"/>
    <property type="molecule type" value="Genomic_DNA"/>
</dbReference>
<evidence type="ECO:0000313" key="7">
    <source>
        <dbReference type="Proteomes" id="UP001342314"/>
    </source>
</evidence>
<dbReference type="GO" id="GO:0006120">
    <property type="term" value="P:mitochondrial electron transport, NADH to ubiquinone"/>
    <property type="evidence" value="ECO:0007669"/>
    <property type="project" value="TreeGrafter"/>
</dbReference>
<sequence length="276" mass="30340">MASPWKAYLARSVEHLRNTSQQGQHGDALPLVALRSTDDLAHFALGCDADLGGRSSVNLDLGPEGKGRFWGTLSNDLNPGRRKEGVIERGGYAGFRNKVCLWVVRCLVRAPLTLATLPRPTSDPSSLARPQQRTSLFGTQTWDTSLHDFLRLRVRSSGDGMRYFVNIQTDGPVRSDLFQHRLWLPSPASDSAPHEWTDVLIPFSDFTLTNSGDLSAQQLDMLRTRVRTVGISVLGPKEGRYELGIEAIDAVAVDDPSRARELGYLPPQKGADGHAL</sequence>
<protein>
    <recommendedName>
        <fullName evidence="5">NADH:ubiquinone oxidoreductase intermediate-associated protein 30 domain-containing protein</fullName>
    </recommendedName>
</protein>
<dbReference type="GO" id="GO:0051082">
    <property type="term" value="F:unfolded protein binding"/>
    <property type="evidence" value="ECO:0007669"/>
    <property type="project" value="TreeGrafter"/>
</dbReference>
<evidence type="ECO:0000259" key="5">
    <source>
        <dbReference type="Pfam" id="PF08547"/>
    </source>
</evidence>